<comment type="caution">
    <text evidence="13">The sequence shown here is derived from an EMBL/GenBank/DDBJ whole genome shotgun (WGS) entry which is preliminary data.</text>
</comment>
<gene>
    <name evidence="13" type="primary">asd</name>
    <name evidence="12" type="synonym">psd</name>
    <name evidence="13" type="ORF">ABVT42_12705</name>
</gene>
<dbReference type="Pfam" id="PF02666">
    <property type="entry name" value="PS_Dcarbxylase"/>
    <property type="match status" value="1"/>
</dbReference>
<reference evidence="13 14" key="1">
    <citation type="submission" date="2024-06" db="EMBL/GenBank/DDBJ databases">
        <title>Aliikangiella maris sp. nov., sp. nov., a phycosphere bacterium isolated from seawater and ecosystem role in Phaeocystis globosa blooms.</title>
        <authorList>
            <person name="Li F."/>
        </authorList>
    </citation>
    <scope>NUCLEOTIDE SEQUENCE [LARGE SCALE GENOMIC DNA]</scope>
    <source>
        <strain evidence="13 14">GXAS 306</strain>
    </source>
</reference>
<accession>A0ABV3MQ38</accession>
<keyword evidence="9 12" id="KW-0456">Lyase</keyword>
<comment type="similarity">
    <text evidence="12">Belongs to the phosphatidylserine decarboxylase family. PSD-B subfamily. Prokaryotic type I sub-subfamily.</text>
</comment>
<feature type="chain" id="PRO_5044929805" description="Phosphatidylserine decarboxylase beta chain" evidence="12">
    <location>
        <begin position="1"/>
        <end position="261"/>
    </location>
</feature>
<dbReference type="InterPro" id="IPR033177">
    <property type="entry name" value="PSD-B"/>
</dbReference>
<dbReference type="Proteomes" id="UP001554427">
    <property type="component" value="Unassembled WGS sequence"/>
</dbReference>
<evidence type="ECO:0000256" key="11">
    <source>
        <dbReference type="ARBA" id="ARBA00023317"/>
    </source>
</evidence>
<evidence type="ECO:0000256" key="8">
    <source>
        <dbReference type="ARBA" id="ARBA00023209"/>
    </source>
</evidence>
<dbReference type="PANTHER" id="PTHR10067:SF6">
    <property type="entry name" value="PHOSPHATIDYLSERINE DECARBOXYLASE PROENZYME, MITOCHONDRIAL"/>
    <property type="match status" value="1"/>
</dbReference>
<feature type="active site" description="Charge relay system; for autoendoproteolytic cleavage activity" evidence="12">
    <location>
        <position position="102"/>
    </location>
</feature>
<comment type="cofactor">
    <cofactor evidence="12">
        <name>pyruvate</name>
        <dbReference type="ChEBI" id="CHEBI:15361"/>
    </cofactor>
    <text evidence="12">Binds 1 pyruvoyl group covalently per subunit.</text>
</comment>
<evidence type="ECO:0000256" key="6">
    <source>
        <dbReference type="ARBA" id="ARBA00023136"/>
    </source>
</evidence>
<dbReference type="InterPro" id="IPR033178">
    <property type="entry name" value="PSD_type1_pro"/>
</dbReference>
<evidence type="ECO:0000256" key="10">
    <source>
        <dbReference type="ARBA" id="ARBA00023264"/>
    </source>
</evidence>
<comment type="catalytic activity">
    <reaction evidence="12">
        <text>a 1,2-diacyl-sn-glycero-3-phospho-L-serine + H(+) = a 1,2-diacyl-sn-glycero-3-phosphoethanolamine + CO2</text>
        <dbReference type="Rhea" id="RHEA:20828"/>
        <dbReference type="ChEBI" id="CHEBI:15378"/>
        <dbReference type="ChEBI" id="CHEBI:16526"/>
        <dbReference type="ChEBI" id="CHEBI:57262"/>
        <dbReference type="ChEBI" id="CHEBI:64612"/>
        <dbReference type="EC" id="4.1.1.65"/>
    </reaction>
</comment>
<keyword evidence="8 12" id="KW-0594">Phospholipid biosynthesis</keyword>
<protein>
    <recommendedName>
        <fullName evidence="12">Phosphatidylserine decarboxylase proenzyme</fullName>
        <ecNumber evidence="12">4.1.1.65</ecNumber>
    </recommendedName>
    <component>
        <recommendedName>
            <fullName evidence="12">Phosphatidylserine decarboxylase alpha chain</fullName>
        </recommendedName>
    </component>
    <component>
        <recommendedName>
            <fullName evidence="12">Phosphatidylserine decarboxylase beta chain</fullName>
        </recommendedName>
    </component>
</protein>
<keyword evidence="2 12" id="KW-1003">Cell membrane</keyword>
<organism evidence="13 14">
    <name type="scientific">Aliikangiella maris</name>
    <dbReference type="NCBI Taxonomy" id="3162458"/>
    <lineage>
        <taxon>Bacteria</taxon>
        <taxon>Pseudomonadati</taxon>
        <taxon>Pseudomonadota</taxon>
        <taxon>Gammaproteobacteria</taxon>
        <taxon>Oceanospirillales</taxon>
        <taxon>Pleioneaceae</taxon>
        <taxon>Aliikangiella</taxon>
    </lineage>
</organism>
<dbReference type="PANTHER" id="PTHR10067">
    <property type="entry name" value="PHOSPHATIDYLSERINE DECARBOXYLASE"/>
    <property type="match status" value="1"/>
</dbReference>
<feature type="modified residue" description="Pyruvic acid (Ser); by autocatalysis" evidence="12">
    <location>
        <position position="262"/>
    </location>
</feature>
<comment type="subcellular location">
    <subcellularLocation>
        <location evidence="12">Cell membrane</location>
        <topology evidence="12">Peripheral membrane protein</topology>
    </subcellularLocation>
</comment>
<sequence>MRAFRHLKAFMSIIEQLQVTAQYLIPQHTVSVLAGKLAESQTPWFKNWFIQRFAKAYQIDMSIAVEPELTQYASFNEFFTRPIRPETRPIDADINSFCSPVDGCMSQFGPIESGRLIQAKNHHFTTLEVLGGDESQAAHFAEGEFCTIYLAPKDYHRIHMPCDGKLVKMSHIPGRLFSVNPLTANNVPHLFARNERVVSYFETDFGLMAMIAVGATIVGSIETVWQGTITPPTAKSVTHWDYAEQNIHLEKGAEMGRFKLGSTVILLMQKASWQWAEKIGLQQDIRLGEKLITRKPD</sequence>
<dbReference type="EMBL" id="JBFDAH010000012">
    <property type="protein sequence ID" value="MEW4366322.1"/>
    <property type="molecule type" value="Genomic_DNA"/>
</dbReference>
<evidence type="ECO:0000256" key="2">
    <source>
        <dbReference type="ARBA" id="ARBA00022475"/>
    </source>
</evidence>
<comment type="pathway">
    <text evidence="12">Phospholipid metabolism; phosphatidylethanolamine biosynthesis; phosphatidylethanolamine from CDP-diacylglycerol: step 2/2.</text>
</comment>
<keyword evidence="7 12" id="KW-0865">Zymogen</keyword>
<name>A0ABV3MQ38_9GAMM</name>
<comment type="subunit">
    <text evidence="12">Heterodimer of a large membrane-associated beta subunit and a small pyruvoyl-containing alpha subunit.</text>
</comment>
<evidence type="ECO:0000313" key="14">
    <source>
        <dbReference type="Proteomes" id="UP001554427"/>
    </source>
</evidence>
<dbReference type="GO" id="GO:0004609">
    <property type="term" value="F:phosphatidylserine decarboxylase activity"/>
    <property type="evidence" value="ECO:0007669"/>
    <property type="project" value="UniProtKB-EC"/>
</dbReference>
<feature type="active site" description="Schiff-base intermediate with substrate; via pyruvic acid; for decarboxylase activity" evidence="12">
    <location>
        <position position="262"/>
    </location>
</feature>
<evidence type="ECO:0000256" key="12">
    <source>
        <dbReference type="HAMAP-Rule" id="MF_00662"/>
    </source>
</evidence>
<feature type="chain" id="PRO_5044929806" description="Phosphatidylserine decarboxylase alpha chain" evidence="12">
    <location>
        <begin position="262"/>
        <end position="297"/>
    </location>
</feature>
<feature type="active site" description="Charge relay system; for autoendoproteolytic cleavage activity" evidence="12">
    <location>
        <position position="262"/>
    </location>
</feature>
<keyword evidence="4 12" id="KW-0210">Decarboxylase</keyword>
<comment type="pathway">
    <text evidence="1">Lipid metabolism.</text>
</comment>
<evidence type="ECO:0000256" key="7">
    <source>
        <dbReference type="ARBA" id="ARBA00023145"/>
    </source>
</evidence>
<dbReference type="InterPro" id="IPR003817">
    <property type="entry name" value="PS_Dcarbxylase"/>
</dbReference>
<evidence type="ECO:0000256" key="9">
    <source>
        <dbReference type="ARBA" id="ARBA00023239"/>
    </source>
</evidence>
<keyword evidence="10 12" id="KW-1208">Phospholipid metabolism</keyword>
<keyword evidence="3 12" id="KW-0444">Lipid biosynthesis</keyword>
<keyword evidence="6 12" id="KW-0472">Membrane</keyword>
<keyword evidence="11 12" id="KW-0670">Pyruvate</keyword>
<dbReference type="NCBIfam" id="TIGR00163">
    <property type="entry name" value="PS_decarb"/>
    <property type="match status" value="1"/>
</dbReference>
<evidence type="ECO:0000256" key="4">
    <source>
        <dbReference type="ARBA" id="ARBA00022793"/>
    </source>
</evidence>
<proteinExistence type="inferred from homology"/>
<evidence type="ECO:0000313" key="13">
    <source>
        <dbReference type="EMBL" id="MEW4366322.1"/>
    </source>
</evidence>
<dbReference type="EC" id="4.1.1.65" evidence="12"/>
<comment type="function">
    <text evidence="12">Catalyzes the formation of phosphatidylethanolamine (PtdEtn) from phosphatidylserine (PtdSer).</text>
</comment>
<dbReference type="HAMAP" id="MF_00662">
    <property type="entry name" value="PS_decarb_PSD_B_type1"/>
    <property type="match status" value="1"/>
</dbReference>
<feature type="active site" description="Charge relay system; for autoendoproteolytic cleavage activity" evidence="12">
    <location>
        <position position="159"/>
    </location>
</feature>
<keyword evidence="14" id="KW-1185">Reference proteome</keyword>
<comment type="PTM">
    <text evidence="12">Is synthesized initially as an inactive proenzyme. Formation of the active enzyme involves a self-maturation process in which the active site pyruvoyl group is generated from an internal serine residue via an autocatalytic post-translational modification. Two non-identical subunits are generated from the proenzyme in this reaction, and the pyruvate is formed at the N-terminus of the alpha chain, which is derived from the carboxyl end of the proenzyme. The autoendoproteolytic cleavage occurs by a canonical serine protease mechanism, in which the side chain hydroxyl group of the serine supplies its oxygen atom to form the C-terminus of the beta chain, while the remainder of the serine residue undergoes an oxidative deamination to produce ammonia and the pyruvoyl prosthetic group on the alpha chain. During this reaction, the Ser that is part of the protease active site of the proenzyme becomes the pyruvoyl prosthetic group, which constitutes an essential element of the active site of the mature decarboxylase.</text>
</comment>
<evidence type="ECO:0000256" key="1">
    <source>
        <dbReference type="ARBA" id="ARBA00005189"/>
    </source>
</evidence>
<feature type="site" description="Cleavage (non-hydrolytic); by autocatalysis" evidence="12">
    <location>
        <begin position="261"/>
        <end position="262"/>
    </location>
</feature>
<evidence type="ECO:0000256" key="5">
    <source>
        <dbReference type="ARBA" id="ARBA00023098"/>
    </source>
</evidence>
<keyword evidence="5 12" id="KW-0443">Lipid metabolism</keyword>
<evidence type="ECO:0000256" key="3">
    <source>
        <dbReference type="ARBA" id="ARBA00022516"/>
    </source>
</evidence>
<dbReference type="RefSeq" id="WP_367023879.1">
    <property type="nucleotide sequence ID" value="NZ_JBFDAH010000012.1"/>
</dbReference>